<dbReference type="RefSeq" id="WP_198135591.1">
    <property type="nucleotide sequence ID" value="NZ_BASE01000025.1"/>
</dbReference>
<proteinExistence type="predicted"/>
<dbReference type="Proteomes" id="UP000031014">
    <property type="component" value="Unassembled WGS sequence"/>
</dbReference>
<keyword evidence="2" id="KW-1185">Reference proteome</keyword>
<sequence length="50" mass="5831">MVAVEEHLLFIKELGRLFDEYAQCEDKELKNEIYKDIQLLGEAINIGNYA</sequence>
<organism evidence="1 2">
    <name type="scientific">Mesobacillus selenatarsenatis (strain DSM 18680 / JCM 14380 / FERM P-15431 / SF-1)</name>
    <dbReference type="NCBI Taxonomy" id="1321606"/>
    <lineage>
        <taxon>Bacteria</taxon>
        <taxon>Bacillati</taxon>
        <taxon>Bacillota</taxon>
        <taxon>Bacilli</taxon>
        <taxon>Bacillales</taxon>
        <taxon>Bacillaceae</taxon>
        <taxon>Mesobacillus</taxon>
    </lineage>
</organism>
<dbReference type="AlphaFoldDB" id="A0A0A8X4K2"/>
<reference evidence="1 2" key="1">
    <citation type="submission" date="2013-06" db="EMBL/GenBank/DDBJ databases">
        <title>Whole genome shotgun sequence of Bacillus selenatarsenatis SF-1.</title>
        <authorList>
            <person name="Kuroda M."/>
            <person name="Sei K."/>
            <person name="Yamashita M."/>
            <person name="Ike M."/>
        </authorList>
    </citation>
    <scope>NUCLEOTIDE SEQUENCE [LARGE SCALE GENOMIC DNA]</scope>
    <source>
        <strain evidence="1 2">SF-1</strain>
    </source>
</reference>
<name>A0A0A8X4K2_MESS1</name>
<evidence type="ECO:0000313" key="1">
    <source>
        <dbReference type="EMBL" id="GAM13076.1"/>
    </source>
</evidence>
<comment type="caution">
    <text evidence="1">The sequence shown here is derived from an EMBL/GenBank/DDBJ whole genome shotgun (WGS) entry which is preliminary data.</text>
</comment>
<protein>
    <submittedName>
        <fullName evidence="1">Uncharacterized protein</fullName>
    </submittedName>
</protein>
<dbReference type="EMBL" id="BASE01000025">
    <property type="protein sequence ID" value="GAM13076.1"/>
    <property type="molecule type" value="Genomic_DNA"/>
</dbReference>
<evidence type="ECO:0000313" key="2">
    <source>
        <dbReference type="Proteomes" id="UP000031014"/>
    </source>
</evidence>
<accession>A0A0A8X4K2</accession>
<gene>
    <name evidence="1" type="ORF">SAMD00020551_1212</name>
</gene>
<dbReference type="STRING" id="1321606.SAMD00020551_1212"/>